<evidence type="ECO:0000256" key="1">
    <source>
        <dbReference type="SAM" id="SignalP"/>
    </source>
</evidence>
<dbReference type="Proteomes" id="UP000318571">
    <property type="component" value="Chromosome 8"/>
</dbReference>
<sequence>MVPRQSLALAWCVMAFCLILSHVQGTSSYSLRGSPNSIGTPSFHEIRQYPHIADLWMEDWKDGGAKRINAGAGIFKKYNKARVLMGKRSQTRPMDQFEFNDEY</sequence>
<keyword evidence="3" id="KW-1185">Reference proteome</keyword>
<name>A0A553N8W9_TIGCA</name>
<gene>
    <name evidence="2" type="ORF">TCAL_03176</name>
</gene>
<evidence type="ECO:0000313" key="3">
    <source>
        <dbReference type="Proteomes" id="UP000318571"/>
    </source>
</evidence>
<organism evidence="2 3">
    <name type="scientific">Tigriopus californicus</name>
    <name type="common">Marine copepod</name>
    <dbReference type="NCBI Taxonomy" id="6832"/>
    <lineage>
        <taxon>Eukaryota</taxon>
        <taxon>Metazoa</taxon>
        <taxon>Ecdysozoa</taxon>
        <taxon>Arthropoda</taxon>
        <taxon>Crustacea</taxon>
        <taxon>Multicrustacea</taxon>
        <taxon>Hexanauplia</taxon>
        <taxon>Copepoda</taxon>
        <taxon>Harpacticoida</taxon>
        <taxon>Harpacticidae</taxon>
        <taxon>Tigriopus</taxon>
    </lineage>
</organism>
<comment type="caution">
    <text evidence="2">The sequence shown here is derived from an EMBL/GenBank/DDBJ whole genome shotgun (WGS) entry which is preliminary data.</text>
</comment>
<dbReference type="EMBL" id="VCGU01000459">
    <property type="protein sequence ID" value="TRY61882.1"/>
    <property type="molecule type" value="Genomic_DNA"/>
</dbReference>
<feature type="signal peptide" evidence="1">
    <location>
        <begin position="1"/>
        <end position="25"/>
    </location>
</feature>
<evidence type="ECO:0008006" key="4">
    <source>
        <dbReference type="Google" id="ProtNLM"/>
    </source>
</evidence>
<evidence type="ECO:0000313" key="2">
    <source>
        <dbReference type="EMBL" id="TRY61882.1"/>
    </source>
</evidence>
<protein>
    <recommendedName>
        <fullName evidence="4">Cathepsin propeptide inhibitor domain-containing protein</fullName>
    </recommendedName>
</protein>
<keyword evidence="1" id="KW-0732">Signal</keyword>
<feature type="chain" id="PRO_5021847888" description="Cathepsin propeptide inhibitor domain-containing protein" evidence="1">
    <location>
        <begin position="26"/>
        <end position="103"/>
    </location>
</feature>
<proteinExistence type="predicted"/>
<dbReference type="AlphaFoldDB" id="A0A553N8W9"/>
<reference evidence="2 3" key="1">
    <citation type="journal article" date="2018" name="Nat. Ecol. Evol.">
        <title>Genomic signatures of mitonuclear coevolution across populations of Tigriopus californicus.</title>
        <authorList>
            <person name="Barreto F.S."/>
            <person name="Watson E.T."/>
            <person name="Lima T.G."/>
            <person name="Willett C.S."/>
            <person name="Edmands S."/>
            <person name="Li W."/>
            <person name="Burton R.S."/>
        </authorList>
    </citation>
    <scope>NUCLEOTIDE SEQUENCE [LARGE SCALE GENOMIC DNA]</scope>
    <source>
        <strain evidence="2 3">San Diego</strain>
    </source>
</reference>
<accession>A0A553N8W9</accession>